<evidence type="ECO:0000313" key="2">
    <source>
        <dbReference type="Proteomes" id="UP000028863"/>
    </source>
</evidence>
<evidence type="ECO:0000313" key="1">
    <source>
        <dbReference type="EMBL" id="CDO03126.1"/>
    </source>
</evidence>
<organism evidence="1 2">
    <name type="scientific">Oceanobacillus picturae</name>
    <dbReference type="NCBI Taxonomy" id="171693"/>
    <lineage>
        <taxon>Bacteria</taxon>
        <taxon>Bacillati</taxon>
        <taxon>Bacillota</taxon>
        <taxon>Bacilli</taxon>
        <taxon>Bacillales</taxon>
        <taxon>Bacillaceae</taxon>
        <taxon>Oceanobacillus</taxon>
    </lineage>
</organism>
<protein>
    <recommendedName>
        <fullName evidence="3">YubB ferredoxin-like domain-containing protein</fullName>
    </recommendedName>
</protein>
<dbReference type="Proteomes" id="UP000028863">
    <property type="component" value="Unassembled WGS sequence"/>
</dbReference>
<sequence>MPNWAEGVLKIRGTRQDIKKFLMEGLSPLNPFGGIAMLMGKETDPPEVQLKEDEWDLNMSAPHGFYIEGTRRAFIEGGITWDFDDKHIEILTIEDFKQAWAVITENFVDISEKFNLDIKIYAFEYGMEFNQDIEIHKGKVIRDNEITFDDYQWECLYPNLGG</sequence>
<gene>
    <name evidence="1" type="ORF">BN988_01626</name>
</gene>
<reference evidence="1" key="1">
    <citation type="submission" date="2014-03" db="EMBL/GenBank/DDBJ databases">
        <title>Draft genome sequencing of Oceanobacillus picturae strain S1 isolated from human gut.</title>
        <authorList>
            <person name="Croce O."/>
            <person name="Lagier J.C."/>
            <person name="Raoult D."/>
        </authorList>
    </citation>
    <scope>NUCLEOTIDE SEQUENCE [LARGE SCALE GENOMIC DNA]</scope>
    <source>
        <strain evidence="1">S1</strain>
    </source>
</reference>
<evidence type="ECO:0008006" key="3">
    <source>
        <dbReference type="Google" id="ProtNLM"/>
    </source>
</evidence>
<dbReference type="STRING" id="171693.BN988_01626"/>
<name>W9AKE8_9BACI</name>
<comment type="caution">
    <text evidence="1">The sequence shown here is derived from an EMBL/GenBank/DDBJ whole genome shotgun (WGS) entry which is preliminary data.</text>
</comment>
<dbReference type="eggNOG" id="ENOG50330UI">
    <property type="taxonomic scope" value="Bacteria"/>
</dbReference>
<reference evidence="1" key="2">
    <citation type="submission" date="2014-03" db="EMBL/GenBank/DDBJ databases">
        <authorList>
            <person name="Urmite Genomes"/>
        </authorList>
    </citation>
    <scope>NUCLEOTIDE SEQUENCE</scope>
    <source>
        <strain evidence="1">S1</strain>
    </source>
</reference>
<proteinExistence type="predicted"/>
<dbReference type="RefSeq" id="WP_036574807.1">
    <property type="nucleotide sequence ID" value="NZ_CABLBW010000001.1"/>
</dbReference>
<accession>W9AKE8</accession>
<dbReference type="EMBL" id="CCAX010000001">
    <property type="protein sequence ID" value="CDO03126.1"/>
    <property type="molecule type" value="Genomic_DNA"/>
</dbReference>
<dbReference type="AlphaFoldDB" id="W9AKE8"/>
<keyword evidence="2" id="KW-1185">Reference proteome</keyword>